<dbReference type="Proteomes" id="UP000749646">
    <property type="component" value="Unassembled WGS sequence"/>
</dbReference>
<gene>
    <name evidence="2" type="ORF">BGZ65_004126</name>
</gene>
<dbReference type="InterPro" id="IPR032675">
    <property type="entry name" value="LRR_dom_sf"/>
</dbReference>
<protein>
    <recommendedName>
        <fullName evidence="4">F-box domain-containing protein</fullName>
    </recommendedName>
</protein>
<sequence length="824" mass="94409">MQISEGCARIGVDTAKIKVDGLYAGSFNTCRTLEDELLAALVRSTIDRPGNDPRLDLEADIYSLEPKFTEALILCHHSIRSLTRASKAMNPLTLPEVRMLVGQFLATREILACILVCRAWYRDYQALLYRSIRLDETTMRLLPRGTLRKHAPLIRHLVLMEPMRFTLAAIAPWADAHGLTLPCNPTFSAKRFIQHSVSLGPDSPCSNLLTLDIQPSIMFRKRIHEQVPKHQVLTVGTDQYDIENNDFWCLQSTDACILLIQLNPWLHNLTESWDDMSPFHRIRFTSQLIRLRHNLVNLHLSKWEVTPEECNMLLENSPKLEILRFSKLTIKKNTGMAIGLRVKEQVEAQHQHLYHHSSLGDTTPTMSQASSTVDVINFRQLKALAITHASIQLEELYLEAPELLTACISFSQVNFKRPHPYSYTSPNPNQSYQGHHHYYHQQQHPRIYWNTPRLVKLICNRTENNVATASLYKTPIALRSLSFADYEIESRLVTEIITAQGLQLESIRLACFSGISGRDVRLILTRCPNLVTFHAPEIMMWAGDLVPVANDNRNNGALDTATLAVGDTEETGQEHSIAEEWVCRKLERLSLYMCLESNTTDDYSGPQQECSYQNHYFVGAESSSCGSTMKPATLDIGMHQQQQQQQQQKQQQQQEWQCHHLQPNPKGRQQQQQQQQQPSPQQEHQQSQQQAKRRVSNIRVRNAFRDQLAKLTRLRHLDLSGEHVTNVDHVQIGLPLTIDSGIQSLATLKDLEHVTVTGWIDDMSIQEIEWMKHSWPKLNRISLLKTNSAGRHRFQSLLAQTWPEVVVQDKDRKNAYCAPLYFYC</sequence>
<dbReference type="OrthoDB" id="2383684at2759"/>
<comment type="caution">
    <text evidence="2">The sequence shown here is derived from an EMBL/GenBank/DDBJ whole genome shotgun (WGS) entry which is preliminary data.</text>
</comment>
<evidence type="ECO:0000256" key="1">
    <source>
        <dbReference type="SAM" id="MobiDB-lite"/>
    </source>
</evidence>
<keyword evidence="3" id="KW-1185">Reference proteome</keyword>
<dbReference type="EMBL" id="JAAAHW010009959">
    <property type="protein sequence ID" value="KAF9933458.1"/>
    <property type="molecule type" value="Genomic_DNA"/>
</dbReference>
<accession>A0A9P6IKT2</accession>
<feature type="compositionally biased region" description="Low complexity" evidence="1">
    <location>
        <begin position="640"/>
        <end position="654"/>
    </location>
</feature>
<reference evidence="2" key="1">
    <citation type="journal article" date="2020" name="Fungal Divers.">
        <title>Resolving the Mortierellaceae phylogeny through synthesis of multi-gene phylogenetics and phylogenomics.</title>
        <authorList>
            <person name="Vandepol N."/>
            <person name="Liber J."/>
            <person name="Desiro A."/>
            <person name="Na H."/>
            <person name="Kennedy M."/>
            <person name="Barry K."/>
            <person name="Grigoriev I.V."/>
            <person name="Miller A.N."/>
            <person name="O'Donnell K."/>
            <person name="Stajich J.E."/>
            <person name="Bonito G."/>
        </authorList>
    </citation>
    <scope>NUCLEOTIDE SEQUENCE</scope>
    <source>
        <strain evidence="2">MES-2147</strain>
    </source>
</reference>
<dbReference type="Gene3D" id="3.80.10.10">
    <property type="entry name" value="Ribonuclease Inhibitor"/>
    <property type="match status" value="1"/>
</dbReference>
<dbReference type="AlphaFoldDB" id="A0A9P6IKT2"/>
<evidence type="ECO:0000313" key="2">
    <source>
        <dbReference type="EMBL" id="KAF9933458.1"/>
    </source>
</evidence>
<feature type="compositionally biased region" description="Low complexity" evidence="1">
    <location>
        <begin position="669"/>
        <end position="690"/>
    </location>
</feature>
<evidence type="ECO:0008006" key="4">
    <source>
        <dbReference type="Google" id="ProtNLM"/>
    </source>
</evidence>
<dbReference type="SUPFAM" id="SSF52047">
    <property type="entry name" value="RNI-like"/>
    <property type="match status" value="1"/>
</dbReference>
<organism evidence="2 3">
    <name type="scientific">Modicella reniformis</name>
    <dbReference type="NCBI Taxonomy" id="1440133"/>
    <lineage>
        <taxon>Eukaryota</taxon>
        <taxon>Fungi</taxon>
        <taxon>Fungi incertae sedis</taxon>
        <taxon>Mucoromycota</taxon>
        <taxon>Mortierellomycotina</taxon>
        <taxon>Mortierellomycetes</taxon>
        <taxon>Mortierellales</taxon>
        <taxon>Mortierellaceae</taxon>
        <taxon>Modicella</taxon>
    </lineage>
</organism>
<name>A0A9P6IKT2_9FUNG</name>
<proteinExistence type="predicted"/>
<feature type="region of interest" description="Disordered" evidence="1">
    <location>
        <begin position="637"/>
        <end position="698"/>
    </location>
</feature>
<evidence type="ECO:0000313" key="3">
    <source>
        <dbReference type="Proteomes" id="UP000749646"/>
    </source>
</evidence>